<sequence length="109" mass="11959">MKGALAWQVTILIKITLFRCLGGDGTVILPGSPPNCVRVSLSSFSAPLPLRFSSKYPITAPSRLSEATYISTDHLREFRNQLPPLRLQLSIQKTVFPESMLVGSNIKSS</sequence>
<name>A0AAW1GSD5_SAPOF</name>
<evidence type="ECO:0000313" key="3">
    <source>
        <dbReference type="Proteomes" id="UP001443914"/>
    </source>
</evidence>
<evidence type="ECO:0008006" key="4">
    <source>
        <dbReference type="Google" id="ProtNLM"/>
    </source>
</evidence>
<evidence type="ECO:0000256" key="1">
    <source>
        <dbReference type="SAM" id="SignalP"/>
    </source>
</evidence>
<comment type="caution">
    <text evidence="2">The sequence shown here is derived from an EMBL/GenBank/DDBJ whole genome shotgun (WGS) entry which is preliminary data.</text>
</comment>
<gene>
    <name evidence="2" type="ORF">RND81_13G005700</name>
</gene>
<feature type="signal peptide" evidence="1">
    <location>
        <begin position="1"/>
        <end position="23"/>
    </location>
</feature>
<dbReference type="Proteomes" id="UP001443914">
    <property type="component" value="Unassembled WGS sequence"/>
</dbReference>
<accession>A0AAW1GSD5</accession>
<reference evidence="2" key="1">
    <citation type="submission" date="2024-03" db="EMBL/GenBank/DDBJ databases">
        <title>WGS assembly of Saponaria officinalis var. Norfolk2.</title>
        <authorList>
            <person name="Jenkins J."/>
            <person name="Shu S."/>
            <person name="Grimwood J."/>
            <person name="Barry K."/>
            <person name="Goodstein D."/>
            <person name="Schmutz J."/>
            <person name="Leebens-Mack J."/>
            <person name="Osbourn A."/>
        </authorList>
    </citation>
    <scope>NUCLEOTIDE SEQUENCE [LARGE SCALE GENOMIC DNA]</scope>
    <source>
        <strain evidence="2">JIC</strain>
    </source>
</reference>
<dbReference type="AlphaFoldDB" id="A0AAW1GSD5"/>
<protein>
    <recommendedName>
        <fullName evidence="4">Secreted protein</fullName>
    </recommendedName>
</protein>
<keyword evidence="1" id="KW-0732">Signal</keyword>
<feature type="chain" id="PRO_5043957135" description="Secreted protein" evidence="1">
    <location>
        <begin position="24"/>
        <end position="109"/>
    </location>
</feature>
<proteinExistence type="predicted"/>
<evidence type="ECO:0000313" key="2">
    <source>
        <dbReference type="EMBL" id="KAK9667706.1"/>
    </source>
</evidence>
<dbReference type="EMBL" id="JBDFQZ010000013">
    <property type="protein sequence ID" value="KAK9667706.1"/>
    <property type="molecule type" value="Genomic_DNA"/>
</dbReference>
<keyword evidence="3" id="KW-1185">Reference proteome</keyword>
<organism evidence="2 3">
    <name type="scientific">Saponaria officinalis</name>
    <name type="common">Common soapwort</name>
    <name type="synonym">Lychnis saponaria</name>
    <dbReference type="NCBI Taxonomy" id="3572"/>
    <lineage>
        <taxon>Eukaryota</taxon>
        <taxon>Viridiplantae</taxon>
        <taxon>Streptophyta</taxon>
        <taxon>Embryophyta</taxon>
        <taxon>Tracheophyta</taxon>
        <taxon>Spermatophyta</taxon>
        <taxon>Magnoliopsida</taxon>
        <taxon>eudicotyledons</taxon>
        <taxon>Gunneridae</taxon>
        <taxon>Pentapetalae</taxon>
        <taxon>Caryophyllales</taxon>
        <taxon>Caryophyllaceae</taxon>
        <taxon>Caryophylleae</taxon>
        <taxon>Saponaria</taxon>
    </lineage>
</organism>